<keyword evidence="2" id="KW-1185">Reference proteome</keyword>
<organism evidence="1 2">
    <name type="scientific">Flavobacterium swingsii</name>
    <dbReference type="NCBI Taxonomy" id="498292"/>
    <lineage>
        <taxon>Bacteria</taxon>
        <taxon>Pseudomonadati</taxon>
        <taxon>Bacteroidota</taxon>
        <taxon>Flavobacteriia</taxon>
        <taxon>Flavobacteriales</taxon>
        <taxon>Flavobacteriaceae</taxon>
        <taxon>Flavobacterium</taxon>
    </lineage>
</organism>
<reference evidence="2" key="1">
    <citation type="submission" date="2016-10" db="EMBL/GenBank/DDBJ databases">
        <authorList>
            <person name="Varghese N."/>
            <person name="Submissions S."/>
        </authorList>
    </citation>
    <scope>NUCLEOTIDE SEQUENCE [LARGE SCALE GENOMIC DNA]</scope>
    <source>
        <strain evidence="2">DSM 21789</strain>
    </source>
</reference>
<sequence length="365" mass="41928">MRKITAITTFSVFLLIFNQKMWSQDSINNLKPKIDFSGCIETYYSYDFNKTDIGIRQPFLYTYNRHNEFNINLGLVKVSVSNAKYRANLALQAGTYVSDNYTAEDEELRLINEANVGISLNFKNNLWLDAGILPSHIGFESAIGANNQNLTRSILAENSPYFLTGAKLTYEPSSKWLMSVSVLNGWQRIRRLQGNSLLSLGTQLTYKKSDKVVFNWSTFIGSDSPDADRKMRYFNNLYCQYKATDKLNFTVGFDAGFQQKFKKANGYFVWYSPVLISQYQLSEKWSSSLRLEYYSDKYNVIVNPLATATPFEVSGSSLNFDYAPFKMAKIRFEARYLNASETIFVRNTFFKEDNLALTTSLSLQF</sequence>
<name>A0A1I0WNU9_9FLAO</name>
<dbReference type="RefSeq" id="WP_091474369.1">
    <property type="nucleotide sequence ID" value="NZ_FOJT01000002.1"/>
</dbReference>
<dbReference type="Proteomes" id="UP000199604">
    <property type="component" value="Unassembled WGS sequence"/>
</dbReference>
<evidence type="ECO:0000313" key="1">
    <source>
        <dbReference type="EMBL" id="SFA90422.1"/>
    </source>
</evidence>
<evidence type="ECO:0000313" key="2">
    <source>
        <dbReference type="Proteomes" id="UP000199604"/>
    </source>
</evidence>
<dbReference type="InterPro" id="IPR011486">
    <property type="entry name" value="BBP2"/>
</dbReference>
<dbReference type="EMBL" id="FOJT01000002">
    <property type="protein sequence ID" value="SFA90422.1"/>
    <property type="molecule type" value="Genomic_DNA"/>
</dbReference>
<proteinExistence type="predicted"/>
<dbReference type="AlphaFoldDB" id="A0A1I0WNU9"/>
<dbReference type="OrthoDB" id="103154at2"/>
<accession>A0A1I0WNU9</accession>
<protein>
    <submittedName>
        <fullName evidence="1">Putative beta-barrel porin-2, OmpL-like. bbp2</fullName>
    </submittedName>
</protein>
<dbReference type="STRING" id="498292.SAMN05660845_0896"/>
<gene>
    <name evidence="1" type="ORF">SAMN05660845_0896</name>
</gene>
<dbReference type="Pfam" id="PF07642">
    <property type="entry name" value="BBP2"/>
    <property type="match status" value="1"/>
</dbReference>